<dbReference type="PROSITE" id="PS50928">
    <property type="entry name" value="ABC_TM1"/>
    <property type="match status" value="1"/>
</dbReference>
<evidence type="ECO:0000256" key="1">
    <source>
        <dbReference type="ARBA" id="ARBA00004651"/>
    </source>
</evidence>
<dbReference type="Pfam" id="PF00528">
    <property type="entry name" value="BPD_transp_1"/>
    <property type="match status" value="1"/>
</dbReference>
<gene>
    <name evidence="9" type="ORF">SD71_13240</name>
</gene>
<reference evidence="9 10" key="1">
    <citation type="submission" date="2014-12" db="EMBL/GenBank/DDBJ databases">
        <title>Draft genome sequence of Cohnella kolymensis strain B-2846.</title>
        <authorList>
            <person name="Karlyshev A.V."/>
            <person name="Kudryashova E.B."/>
        </authorList>
    </citation>
    <scope>NUCLEOTIDE SEQUENCE [LARGE SCALE GENOMIC DNA]</scope>
    <source>
        <strain evidence="9 10">VKM B-2846</strain>
    </source>
</reference>
<keyword evidence="3" id="KW-1003">Cell membrane</keyword>
<accession>A0ABR5A381</accession>
<dbReference type="Proteomes" id="UP000054526">
    <property type="component" value="Unassembled WGS sequence"/>
</dbReference>
<comment type="subcellular location">
    <subcellularLocation>
        <location evidence="1 7">Cell membrane</location>
        <topology evidence="1 7">Multi-pass membrane protein</topology>
    </subcellularLocation>
</comment>
<evidence type="ECO:0000256" key="3">
    <source>
        <dbReference type="ARBA" id="ARBA00022475"/>
    </source>
</evidence>
<dbReference type="PANTHER" id="PTHR30151">
    <property type="entry name" value="ALKANE SULFONATE ABC TRANSPORTER-RELATED, MEMBRANE SUBUNIT"/>
    <property type="match status" value="1"/>
</dbReference>
<dbReference type="PANTHER" id="PTHR30151:SF25">
    <property type="entry name" value="TAURINE TRANSPORT SYSTEM PERMEASE PROTEIN TAUC"/>
    <property type="match status" value="1"/>
</dbReference>
<dbReference type="RefSeq" id="WP_041064050.1">
    <property type="nucleotide sequence ID" value="NZ_JXAL01000021.1"/>
</dbReference>
<comment type="caution">
    <text evidence="9">The sequence shown here is derived from an EMBL/GenBank/DDBJ whole genome shotgun (WGS) entry which is preliminary data.</text>
</comment>
<dbReference type="CDD" id="cd06261">
    <property type="entry name" value="TM_PBP2"/>
    <property type="match status" value="1"/>
</dbReference>
<feature type="transmembrane region" description="Helical" evidence="7">
    <location>
        <begin position="118"/>
        <end position="140"/>
    </location>
</feature>
<keyword evidence="4 7" id="KW-0812">Transmembrane</keyword>
<dbReference type="InterPro" id="IPR000515">
    <property type="entry name" value="MetI-like"/>
</dbReference>
<evidence type="ECO:0000256" key="5">
    <source>
        <dbReference type="ARBA" id="ARBA00022989"/>
    </source>
</evidence>
<evidence type="ECO:0000256" key="7">
    <source>
        <dbReference type="RuleBase" id="RU363032"/>
    </source>
</evidence>
<name>A0ABR5A381_9BACL</name>
<keyword evidence="10" id="KW-1185">Reference proteome</keyword>
<keyword evidence="2 7" id="KW-0813">Transport</keyword>
<feature type="transmembrane region" description="Helical" evidence="7">
    <location>
        <begin position="243"/>
        <end position="263"/>
    </location>
</feature>
<organism evidence="9 10">
    <name type="scientific">Cohnella kolymensis</name>
    <dbReference type="NCBI Taxonomy" id="1590652"/>
    <lineage>
        <taxon>Bacteria</taxon>
        <taxon>Bacillati</taxon>
        <taxon>Bacillota</taxon>
        <taxon>Bacilli</taxon>
        <taxon>Bacillales</taxon>
        <taxon>Paenibacillaceae</taxon>
        <taxon>Cohnella</taxon>
    </lineage>
</organism>
<evidence type="ECO:0000256" key="2">
    <source>
        <dbReference type="ARBA" id="ARBA00022448"/>
    </source>
</evidence>
<keyword evidence="5 7" id="KW-1133">Transmembrane helix</keyword>
<proteinExistence type="inferred from homology"/>
<comment type="similarity">
    <text evidence="7">Belongs to the binding-protein-dependent transport system permease family.</text>
</comment>
<dbReference type="SUPFAM" id="SSF161098">
    <property type="entry name" value="MetI-like"/>
    <property type="match status" value="1"/>
</dbReference>
<sequence>MENEKSGLSPIELEKNEWRKQERNRKQQRWLTLASPLFLLGLWEILARSGMIDSRFFPPPTTIVQTFWDLALSGELLPHVGISLTRIFMGFAAGTIPGVLLGLLMGMYRPLKSFFSPLLMALMPIPTLALMPLILILFGIGEVSKVVTIAGSVFFPVVINTAVGVANIDRSYVDVAKNYGAGPGQFFFRIALPGALPVMMEGIQMGQAIALLTIVAAEMIGADSGIGYLIWSSYKVFNFKPMYVGLILISFFGYLFSILLRWLQQKLVPWQ</sequence>
<evidence type="ECO:0000256" key="4">
    <source>
        <dbReference type="ARBA" id="ARBA00022692"/>
    </source>
</evidence>
<feature type="transmembrane region" description="Helical" evidence="7">
    <location>
        <begin position="30"/>
        <end position="47"/>
    </location>
</feature>
<evidence type="ECO:0000313" key="9">
    <source>
        <dbReference type="EMBL" id="KIL35516.1"/>
    </source>
</evidence>
<dbReference type="Gene3D" id="1.10.3720.10">
    <property type="entry name" value="MetI-like"/>
    <property type="match status" value="1"/>
</dbReference>
<feature type="transmembrane region" description="Helical" evidence="7">
    <location>
        <begin position="146"/>
        <end position="168"/>
    </location>
</feature>
<evidence type="ECO:0000256" key="6">
    <source>
        <dbReference type="ARBA" id="ARBA00023136"/>
    </source>
</evidence>
<evidence type="ECO:0000259" key="8">
    <source>
        <dbReference type="PROSITE" id="PS50928"/>
    </source>
</evidence>
<dbReference type="InterPro" id="IPR035906">
    <property type="entry name" value="MetI-like_sf"/>
</dbReference>
<evidence type="ECO:0000313" key="10">
    <source>
        <dbReference type="Proteomes" id="UP000054526"/>
    </source>
</evidence>
<feature type="transmembrane region" description="Helical" evidence="7">
    <location>
        <begin position="209"/>
        <end position="231"/>
    </location>
</feature>
<feature type="transmembrane region" description="Helical" evidence="7">
    <location>
        <begin position="87"/>
        <end position="106"/>
    </location>
</feature>
<keyword evidence="6 7" id="KW-0472">Membrane</keyword>
<feature type="domain" description="ABC transmembrane type-1" evidence="8">
    <location>
        <begin position="80"/>
        <end position="260"/>
    </location>
</feature>
<protein>
    <submittedName>
        <fullName evidence="9">Taurine ABC transporter permease</fullName>
    </submittedName>
</protein>
<dbReference type="EMBL" id="JXAL01000021">
    <property type="protein sequence ID" value="KIL35516.1"/>
    <property type="molecule type" value="Genomic_DNA"/>
</dbReference>